<organism evidence="1 2">
    <name type="scientific">Cysteiniphilum litorale</name>
    <dbReference type="NCBI Taxonomy" id="2056700"/>
    <lineage>
        <taxon>Bacteria</taxon>
        <taxon>Pseudomonadati</taxon>
        <taxon>Pseudomonadota</taxon>
        <taxon>Gammaproteobacteria</taxon>
        <taxon>Thiotrichales</taxon>
        <taxon>Fastidiosibacteraceae</taxon>
        <taxon>Cysteiniphilum</taxon>
    </lineage>
</organism>
<gene>
    <name evidence="1" type="ORF">GCM10010995_27720</name>
</gene>
<dbReference type="EMBL" id="BMJS01000075">
    <property type="protein sequence ID" value="GGG08630.1"/>
    <property type="molecule type" value="Genomic_DNA"/>
</dbReference>
<protein>
    <submittedName>
        <fullName evidence="1">Uncharacterized protein</fullName>
    </submittedName>
</protein>
<dbReference type="Proteomes" id="UP000636949">
    <property type="component" value="Unassembled WGS sequence"/>
</dbReference>
<comment type="caution">
    <text evidence="1">The sequence shown here is derived from an EMBL/GenBank/DDBJ whole genome shotgun (WGS) entry which is preliminary data.</text>
</comment>
<evidence type="ECO:0000313" key="2">
    <source>
        <dbReference type="Proteomes" id="UP000636949"/>
    </source>
</evidence>
<evidence type="ECO:0000313" key="1">
    <source>
        <dbReference type="EMBL" id="GGG08630.1"/>
    </source>
</evidence>
<dbReference type="RefSeq" id="WP_117004081.1">
    <property type="nucleotide sequence ID" value="NZ_BMJS01000075.1"/>
</dbReference>
<proteinExistence type="predicted"/>
<keyword evidence="2" id="KW-1185">Reference proteome</keyword>
<name>A0A8J3EA92_9GAMM</name>
<reference evidence="1" key="2">
    <citation type="submission" date="2020-09" db="EMBL/GenBank/DDBJ databases">
        <authorList>
            <person name="Sun Q."/>
            <person name="Zhou Y."/>
        </authorList>
    </citation>
    <scope>NUCLEOTIDE SEQUENCE</scope>
    <source>
        <strain evidence="1">CGMCC 1.15758</strain>
    </source>
</reference>
<sequence>MRPSISIFISEKFALNSTNSIPGHYSDARPDHYNESEIQNCIATLDQERPINVVLDNSQQSAYNSGTNATPFYVQLFLKDGSVLNPDDSKCGFLYQSISFSDNQTQISGTMNVNDPYAIVSETDIQNNYTPTFGTKLSHQKKGQGYYLFTQIADGRNITLTANLPTGQNAAAENLNVQTHNVDLSSYFGTGNDYNYIADKYGDTSGSYGQRYIVLKDGENTYKPFTLKNAEGGILAPTLINTDNPDLSGEYFTQPYELDLFACDANDLIYSNKKVIGCKVNHIGYFSQATGAYQSTTAILLRDSASIQDRVDNGEPNTVLPYYGIAFDGNGFYGNFNASQDDASLKRFSIDHTNYAINRVYELSNYNDDQLTFNGLDYYLDKKALSTSGAIAMDFNTSDSMPKDFTNNGFVSNFYIQGPATTVAPISVRVPVSFLDNNRAGILAYIPSVKYTSDTYGAGTFYFSYTMPNGIMNMHDKIPVLSAYGKDGGSNLMAFLNPEMLNKVDMCGDTNHVTSSLPIPEKAGINDLIYVAETGLALQVSMFRNAFPGYNFNYRSYDQAKGSGLMLSRGGTGGILTPDVISL</sequence>
<reference evidence="1" key="1">
    <citation type="journal article" date="2014" name="Int. J. Syst. Evol. Microbiol.">
        <title>Complete genome sequence of Corynebacterium casei LMG S-19264T (=DSM 44701T), isolated from a smear-ripened cheese.</title>
        <authorList>
            <consortium name="US DOE Joint Genome Institute (JGI-PGF)"/>
            <person name="Walter F."/>
            <person name="Albersmeier A."/>
            <person name="Kalinowski J."/>
            <person name="Ruckert C."/>
        </authorList>
    </citation>
    <scope>NUCLEOTIDE SEQUENCE</scope>
    <source>
        <strain evidence="1">CGMCC 1.15758</strain>
    </source>
</reference>
<accession>A0A8J3EA92</accession>
<dbReference type="AlphaFoldDB" id="A0A8J3EA92"/>